<comment type="caution">
    <text evidence="1">The sequence shown here is derived from an EMBL/GenBank/DDBJ whole genome shotgun (WGS) entry which is preliminary data.</text>
</comment>
<dbReference type="EMBL" id="AGWQ01000010">
    <property type="protein sequence ID" value="EJZ84920.1"/>
    <property type="molecule type" value="Genomic_DNA"/>
</dbReference>
<dbReference type="AlphaFoldDB" id="K0ZBT5"/>
<accession>K0ZBT5</accession>
<organism evidence="1 2">
    <name type="scientific">Schaalia turicensis ACS-279-V-Col4</name>
    <dbReference type="NCBI Taxonomy" id="883077"/>
    <lineage>
        <taxon>Bacteria</taxon>
        <taxon>Bacillati</taxon>
        <taxon>Actinomycetota</taxon>
        <taxon>Actinomycetes</taxon>
        <taxon>Actinomycetales</taxon>
        <taxon>Actinomycetaceae</taxon>
        <taxon>Schaalia</taxon>
    </lineage>
</organism>
<dbReference type="HOGENOM" id="CLU_1773433_0_0_11"/>
<evidence type="ECO:0000313" key="1">
    <source>
        <dbReference type="EMBL" id="EJZ84920.1"/>
    </source>
</evidence>
<protein>
    <submittedName>
        <fullName evidence="1">Uncharacterized protein</fullName>
    </submittedName>
</protein>
<reference evidence="1 2" key="1">
    <citation type="submission" date="2012-07" db="EMBL/GenBank/DDBJ databases">
        <title>The Genome Sequence of Actinomyces turicensis ACS-279-V-COL4.</title>
        <authorList>
            <consortium name="The Broad Institute Genome Sequencing Platform"/>
            <person name="Earl A."/>
            <person name="Ward D."/>
            <person name="Feldgarden M."/>
            <person name="Gevers D."/>
            <person name="Saerens B."/>
            <person name="Vaneechoutte M."/>
            <person name="Walker B."/>
            <person name="Young S.K."/>
            <person name="Zeng Q."/>
            <person name="Gargeya S."/>
            <person name="Fitzgerald M."/>
            <person name="Haas B."/>
            <person name="Abouelleil A."/>
            <person name="Alvarado L."/>
            <person name="Arachchi H.M."/>
            <person name="Berlin A."/>
            <person name="Chapman S.B."/>
            <person name="Goldberg J."/>
            <person name="Griggs A."/>
            <person name="Gujja S."/>
            <person name="Hansen M."/>
            <person name="Howarth C."/>
            <person name="Imamovic A."/>
            <person name="Larimer J."/>
            <person name="McCowen C."/>
            <person name="Montmayeur A."/>
            <person name="Murphy C."/>
            <person name="Neiman D."/>
            <person name="Pearson M."/>
            <person name="Priest M."/>
            <person name="Roberts A."/>
            <person name="Saif S."/>
            <person name="Shea T."/>
            <person name="Sisk P."/>
            <person name="Sykes S."/>
            <person name="Wortman J."/>
            <person name="Nusbaum C."/>
            <person name="Birren B."/>
        </authorList>
    </citation>
    <scope>NUCLEOTIDE SEQUENCE [LARGE SCALE GENOMIC DNA]</scope>
    <source>
        <strain evidence="1 2">ACS-279-V-Col4</strain>
    </source>
</reference>
<dbReference type="Proteomes" id="UP000003994">
    <property type="component" value="Unassembled WGS sequence"/>
</dbReference>
<keyword evidence="2" id="KW-1185">Reference proteome</keyword>
<evidence type="ECO:0000313" key="2">
    <source>
        <dbReference type="Proteomes" id="UP000003994"/>
    </source>
</evidence>
<proteinExistence type="predicted"/>
<dbReference type="PATRIC" id="fig|883077.3.peg.1709"/>
<gene>
    <name evidence="1" type="ORF">HMPREF9241_01696</name>
</gene>
<sequence length="152" mass="17581">MEPKRKKPLSNEELNRLVEESGWINGEWHSAAAASPAGESSLPEGRYPCMIFLVDETPVSWVDLIRDGKVVAMIAWYGDPVTYIDTDWICLSTRDDELQHYMDELGIRGFTMTEARDHILEIWEHTEIRAVTLGEYNAIYKERVNKLKKPKR</sequence>
<dbReference type="RefSeq" id="WP_006681892.1">
    <property type="nucleotide sequence ID" value="NZ_JH815212.1"/>
</dbReference>
<name>K0ZBT5_9ACTO</name>
<dbReference type="STRING" id="883077.HMPREF9241_01696"/>